<dbReference type="PANTHER" id="PTHR11575">
    <property type="entry name" value="5'-NUCLEOTIDASE-RELATED"/>
    <property type="match status" value="1"/>
</dbReference>
<dbReference type="Proteomes" id="UP000029839">
    <property type="component" value="Unassembled WGS sequence"/>
</dbReference>
<dbReference type="SUPFAM" id="SSF55816">
    <property type="entry name" value="5'-nucleotidase (syn. UDP-sugar hydrolase), C-terminal domain"/>
    <property type="match status" value="1"/>
</dbReference>
<dbReference type="GO" id="GO:0030288">
    <property type="term" value="C:outer membrane-bounded periplasmic space"/>
    <property type="evidence" value="ECO:0007669"/>
    <property type="project" value="TreeGrafter"/>
</dbReference>
<dbReference type="InterPro" id="IPR004843">
    <property type="entry name" value="Calcineurin-like_PHP"/>
</dbReference>
<dbReference type="InterPro" id="IPR029052">
    <property type="entry name" value="Metallo-depent_PP-like"/>
</dbReference>
<evidence type="ECO:0000259" key="2">
    <source>
        <dbReference type="Pfam" id="PF00149"/>
    </source>
</evidence>
<sequence>MICAAAVVVPPAAAADHLVEIDIVGINDFHGRLEQNRQSAGAASLAGAVQAFETANANTLFVSAGDNIGASTFTSFVADDVPTMDALELMDLDAAALGNHEFDRGRVDVDDRVLPAVEDTFPYLAANLYDTTTGEPAYQEYALEEVDGLTVAFVGAMTEDLPSLVSPAGIETLEVKPMLPEVNRVAAQLSDGDEANDEADVIVLLVHEGANGADVADATGATSFGQLVTGLSDDVHAVFSGHTHQRYAHLVPVDGWGADVARPVVQGGQYGEALAHVQLTVDPTTGDLVASEAHVVDLVDDETSELEYPQVEAVQDVVDAAVLEADELGSVSLGTVTEDLFRAQNADGSSNRGGESTLGNLVADVQLWATQDLGTEIAFMNPGGLRTDILFASSGEGDPDGNVTFREAAEVQPFANTLVALTMTGEQVVQVLEEQWQPEGAERAILKLGVAGLTYTYDPTAAQGERVTDVWVGDEWLDPAGEYRVVANSFLASGGDNFTTFADVTAEDRADSGRIDLQAFVDYMDAMSPVSPDLAQRAVGVQLPAAPEGGFAPGSTFEVDLSSLLFSAGEEQGDEVVVHLGDTEVGRADIDPTIVDGTDEVGRATVEVTLPDWAVGTVALVAHVPGTGTEAWFAVPGQLPSSLVPVEPVRVPTPPVVAPDVPVCIQVGGISPVPAEAVGVVLNVTTVRPNSYGHVVVYPDGATGRATEGSTVNFEPGKDVANTTFVPLSEDGRLCYVTRGAPAAGVLLDVSAFLLPDSGVELQASRRLVDTRPSTPAGPYVGPVRNRTPYEVQVTGEAGVPAEATAVLLNVTVTGPTAPGNLRVFAGGDDVPGTSVVNYAPGQDKANLAMVTLSEDGTVSFWSDTPVGPARNPVHVVLDVVGWVTAEAEYTEIVPDRVLDTRDGAKLMAHQERTLDLNDLADLPADATTVVLNVTAIRPSSVGNLRVYPETGGATPNVSSINYIQGRELPNLVVVAVPEDGRISLYSDQPHGGTVDVAVDVVGWFTADAEGPEPV</sequence>
<dbReference type="Gene3D" id="3.90.780.10">
    <property type="entry name" value="5'-Nucleotidase, C-terminal domain"/>
    <property type="match status" value="1"/>
</dbReference>
<reference evidence="4 5" key="2">
    <citation type="journal article" date="2015" name="Stand. Genomic Sci.">
        <title>Draft genome sequence of Cellulomonas carbonis T26(T) and comparative analysis of six Cellulomonas genomes.</title>
        <authorList>
            <person name="Zhuang W."/>
            <person name="Zhang S."/>
            <person name="Xia X."/>
            <person name="Wang G."/>
        </authorList>
    </citation>
    <scope>NUCLEOTIDE SEQUENCE [LARGE SCALE GENOMIC DNA]</scope>
    <source>
        <strain evidence="4 5">T26</strain>
    </source>
</reference>
<evidence type="ECO:0000313" key="5">
    <source>
        <dbReference type="Proteomes" id="UP000029839"/>
    </source>
</evidence>
<evidence type="ECO:0000256" key="1">
    <source>
        <dbReference type="ARBA" id="ARBA00022729"/>
    </source>
</evidence>
<reference evidence="4 5" key="1">
    <citation type="submission" date="2013-08" db="EMBL/GenBank/DDBJ databases">
        <title>Genome sequencing of Cellulomonas carbonis T26.</title>
        <authorList>
            <person name="Chen F."/>
            <person name="Li Y."/>
            <person name="Wang G."/>
        </authorList>
    </citation>
    <scope>NUCLEOTIDE SEQUENCE [LARGE SCALE GENOMIC DNA]</scope>
    <source>
        <strain evidence="4 5">T26</strain>
    </source>
</reference>
<dbReference type="Pfam" id="PF00149">
    <property type="entry name" value="Metallophos"/>
    <property type="match status" value="1"/>
</dbReference>
<dbReference type="InterPro" id="IPR036907">
    <property type="entry name" value="5'-Nucleotdase_C_sf"/>
</dbReference>
<evidence type="ECO:0000259" key="3">
    <source>
        <dbReference type="Pfam" id="PF02872"/>
    </source>
</evidence>
<keyword evidence="1" id="KW-0732">Signal</keyword>
<dbReference type="Gene3D" id="3.60.21.10">
    <property type="match status" value="1"/>
</dbReference>
<dbReference type="GO" id="GO:0009166">
    <property type="term" value="P:nucleotide catabolic process"/>
    <property type="evidence" value="ECO:0007669"/>
    <property type="project" value="InterPro"/>
</dbReference>
<proteinExistence type="predicted"/>
<dbReference type="SUPFAM" id="SSF56300">
    <property type="entry name" value="Metallo-dependent phosphatases"/>
    <property type="match status" value="1"/>
</dbReference>
<dbReference type="AlphaFoldDB" id="A0A0A0BWS6"/>
<dbReference type="InterPro" id="IPR006179">
    <property type="entry name" value="5_nucleotidase/apyrase"/>
</dbReference>
<gene>
    <name evidence="4" type="ORF">N868_14920</name>
</gene>
<organism evidence="4 5">
    <name type="scientific">Cellulomonas carbonis T26</name>
    <dbReference type="NCBI Taxonomy" id="947969"/>
    <lineage>
        <taxon>Bacteria</taxon>
        <taxon>Bacillati</taxon>
        <taxon>Actinomycetota</taxon>
        <taxon>Actinomycetes</taxon>
        <taxon>Micrococcales</taxon>
        <taxon>Cellulomonadaceae</taxon>
        <taxon>Cellulomonas</taxon>
    </lineage>
</organism>
<comment type="caution">
    <text evidence="4">The sequence shown here is derived from an EMBL/GenBank/DDBJ whole genome shotgun (WGS) entry which is preliminary data.</text>
</comment>
<dbReference type="GO" id="GO:0008253">
    <property type="term" value="F:5'-nucleotidase activity"/>
    <property type="evidence" value="ECO:0007669"/>
    <property type="project" value="TreeGrafter"/>
</dbReference>
<dbReference type="Pfam" id="PF02872">
    <property type="entry name" value="5_nucleotid_C"/>
    <property type="match status" value="1"/>
</dbReference>
<dbReference type="PRINTS" id="PR01607">
    <property type="entry name" value="APYRASEFAMLY"/>
</dbReference>
<feature type="domain" description="5'-Nucleotidase C-terminal" evidence="3">
    <location>
        <begin position="334"/>
        <end position="502"/>
    </location>
</feature>
<name>A0A0A0BWS6_9CELL</name>
<protein>
    <submittedName>
        <fullName evidence="4">5'-nucleotidase</fullName>
    </submittedName>
</protein>
<evidence type="ECO:0000313" key="4">
    <source>
        <dbReference type="EMBL" id="KGM12371.1"/>
    </source>
</evidence>
<dbReference type="GO" id="GO:0008768">
    <property type="term" value="F:UDP-sugar diphosphatase activity"/>
    <property type="evidence" value="ECO:0007669"/>
    <property type="project" value="TreeGrafter"/>
</dbReference>
<dbReference type="InterPro" id="IPR008334">
    <property type="entry name" value="5'-Nucleotdase_C"/>
</dbReference>
<accession>A0A0A0BWS6</accession>
<keyword evidence="5" id="KW-1185">Reference proteome</keyword>
<dbReference type="PANTHER" id="PTHR11575:SF24">
    <property type="entry name" value="5'-NUCLEOTIDASE"/>
    <property type="match status" value="1"/>
</dbReference>
<dbReference type="EMBL" id="AXCY01000005">
    <property type="protein sequence ID" value="KGM12371.1"/>
    <property type="molecule type" value="Genomic_DNA"/>
</dbReference>
<feature type="domain" description="Calcineurin-like phosphoesterase" evidence="2">
    <location>
        <begin position="23"/>
        <end position="245"/>
    </location>
</feature>